<dbReference type="PANTHER" id="PTHR48020:SF12">
    <property type="entry name" value="PROTON MYO-INOSITOL COTRANSPORTER"/>
    <property type="match status" value="1"/>
</dbReference>
<feature type="transmembrane region" description="Helical" evidence="9">
    <location>
        <begin position="214"/>
        <end position="236"/>
    </location>
</feature>
<reference evidence="11 12" key="1">
    <citation type="submission" date="2024-09" db="EMBL/GenBank/DDBJ databases">
        <title>Chromosome-scale assembly of Riccia fluitans.</title>
        <authorList>
            <person name="Paukszto L."/>
            <person name="Sawicki J."/>
            <person name="Karawczyk K."/>
            <person name="Piernik-Szablinska J."/>
            <person name="Szczecinska M."/>
            <person name="Mazdziarz M."/>
        </authorList>
    </citation>
    <scope>NUCLEOTIDE SEQUENCE [LARGE SCALE GENOMIC DNA]</scope>
    <source>
        <strain evidence="11">Rf_01</strain>
        <tissue evidence="11">Aerial parts of the thallus</tissue>
    </source>
</reference>
<dbReference type="PRINTS" id="PR00171">
    <property type="entry name" value="SUGRTRNSPORT"/>
</dbReference>
<evidence type="ECO:0000256" key="1">
    <source>
        <dbReference type="ARBA" id="ARBA00004141"/>
    </source>
</evidence>
<dbReference type="InterPro" id="IPR005829">
    <property type="entry name" value="Sugar_transporter_CS"/>
</dbReference>
<dbReference type="CDD" id="cd17360">
    <property type="entry name" value="MFS_HMIT_like"/>
    <property type="match status" value="1"/>
</dbReference>
<evidence type="ECO:0000256" key="8">
    <source>
        <dbReference type="SAM" id="MobiDB-lite"/>
    </source>
</evidence>
<evidence type="ECO:0000313" key="12">
    <source>
        <dbReference type="Proteomes" id="UP001605036"/>
    </source>
</evidence>
<dbReference type="PROSITE" id="PS00216">
    <property type="entry name" value="SUGAR_TRANSPORT_1"/>
    <property type="match status" value="2"/>
</dbReference>
<keyword evidence="3 7" id="KW-0813">Transport</keyword>
<dbReference type="InterPro" id="IPR005828">
    <property type="entry name" value="MFS_sugar_transport-like"/>
</dbReference>
<sequence length="618" mass="66736">MEQGTGTAKSKDTPVHVEKHDDDGNPHLLQDDTGYQEVEMRIHPSGDIAPKMNAYIWKLSLSAGLGGLLFGYDTGVISGALLYIRDDFESVDKNTSLQEAIVSTALAGAIIGSAAGGKMSDRFGRKPVIMFSDVIFVIGAIVMASAVNPGLIIFGRVLVGLGIGIASMTAPLYIAEASPAKFRGALVTMNNLMITGGQFVSYVINLAFTKAPGTWRWMLGVAALPAVVQLVAMLFLPESPRWLYRRGRKDASVDVLRQIYLDQNQLGEEVEELQKSVQDEMAREKSGLKFRHVLRTKELRMALVAGVGLQVFQQFAGINTVMYYAPSIVELAGYASHQTALLLSLIVSGMNALGTVAGIIFIDRLGRRRLAMSSLVGVIVALVVLTVAFHLTNNDSPKVAIAQSTTFQGGSSFTCPLLLNLPQSSASNFDCFSCLKATTSCGFCAASGNEMQPGICLLSNKTTSNLCGDLSRSWFTRGCPSHFGWVAILGMALYICAFSPGMGPVPWAVNSEIYPLQFRGVFGGIAATANWMANLVVTQSFLSLTKAIGASYTFLLLSGIAILALLFVFLFVPETKGLSFEEMEKMWTARAAQGWGQSWVKIDGTKWRRKYVPNHLAV</sequence>
<dbReference type="EMBL" id="JBHFFA010000006">
    <property type="protein sequence ID" value="KAL2622188.1"/>
    <property type="molecule type" value="Genomic_DNA"/>
</dbReference>
<feature type="transmembrane region" description="Helical" evidence="9">
    <location>
        <begin position="548"/>
        <end position="572"/>
    </location>
</feature>
<feature type="transmembrane region" description="Helical" evidence="9">
    <location>
        <begin position="483"/>
        <end position="509"/>
    </location>
</feature>
<evidence type="ECO:0000256" key="5">
    <source>
        <dbReference type="ARBA" id="ARBA00022989"/>
    </source>
</evidence>
<feature type="transmembrane region" description="Helical" evidence="9">
    <location>
        <begin position="96"/>
        <end position="116"/>
    </location>
</feature>
<evidence type="ECO:0000256" key="7">
    <source>
        <dbReference type="RuleBase" id="RU003346"/>
    </source>
</evidence>
<proteinExistence type="inferred from homology"/>
<dbReference type="InterPro" id="IPR020846">
    <property type="entry name" value="MFS_dom"/>
</dbReference>
<dbReference type="InterPro" id="IPR050814">
    <property type="entry name" value="Myo-inositol_Transporter"/>
</dbReference>
<keyword evidence="12" id="KW-1185">Reference proteome</keyword>
<dbReference type="Pfam" id="PF00083">
    <property type="entry name" value="Sugar_tr"/>
    <property type="match status" value="2"/>
</dbReference>
<gene>
    <name evidence="11" type="ORF">R1flu_002393</name>
</gene>
<dbReference type="GO" id="GO:0016020">
    <property type="term" value="C:membrane"/>
    <property type="evidence" value="ECO:0007669"/>
    <property type="project" value="UniProtKB-SubCell"/>
</dbReference>
<keyword evidence="4 9" id="KW-0812">Transmembrane</keyword>
<feature type="transmembrane region" description="Helical" evidence="9">
    <location>
        <begin position="61"/>
        <end position="84"/>
    </location>
</feature>
<evidence type="ECO:0000256" key="9">
    <source>
        <dbReference type="SAM" id="Phobius"/>
    </source>
</evidence>
<dbReference type="InterPro" id="IPR036259">
    <property type="entry name" value="MFS_trans_sf"/>
</dbReference>
<evidence type="ECO:0000313" key="11">
    <source>
        <dbReference type="EMBL" id="KAL2622188.1"/>
    </source>
</evidence>
<protein>
    <recommendedName>
        <fullName evidence="10">Major facilitator superfamily (MFS) profile domain-containing protein</fullName>
    </recommendedName>
</protein>
<feature type="transmembrane region" description="Helical" evidence="9">
    <location>
        <begin position="340"/>
        <end position="362"/>
    </location>
</feature>
<organism evidence="11 12">
    <name type="scientific">Riccia fluitans</name>
    <dbReference type="NCBI Taxonomy" id="41844"/>
    <lineage>
        <taxon>Eukaryota</taxon>
        <taxon>Viridiplantae</taxon>
        <taxon>Streptophyta</taxon>
        <taxon>Embryophyta</taxon>
        <taxon>Marchantiophyta</taxon>
        <taxon>Marchantiopsida</taxon>
        <taxon>Marchantiidae</taxon>
        <taxon>Marchantiales</taxon>
        <taxon>Ricciaceae</taxon>
        <taxon>Riccia</taxon>
    </lineage>
</organism>
<accession>A0ABD1Y698</accession>
<name>A0ABD1Y698_9MARC</name>
<comment type="similarity">
    <text evidence="2 7">Belongs to the major facilitator superfamily. Sugar transporter (TC 2.A.1.1) family.</text>
</comment>
<evidence type="ECO:0000256" key="3">
    <source>
        <dbReference type="ARBA" id="ARBA00022448"/>
    </source>
</evidence>
<evidence type="ECO:0000259" key="10">
    <source>
        <dbReference type="PROSITE" id="PS50850"/>
    </source>
</evidence>
<dbReference type="FunFam" id="1.20.1250.20:FF:000121">
    <property type="entry name" value="Probable inositol transporter 2"/>
    <property type="match status" value="1"/>
</dbReference>
<feature type="domain" description="Major facilitator superfamily (MFS) profile" evidence="10">
    <location>
        <begin position="59"/>
        <end position="576"/>
    </location>
</feature>
<feature type="transmembrane region" description="Helical" evidence="9">
    <location>
        <begin position="128"/>
        <end position="147"/>
    </location>
</feature>
<dbReference type="Gene3D" id="1.20.1250.20">
    <property type="entry name" value="MFS general substrate transporter like domains"/>
    <property type="match status" value="2"/>
</dbReference>
<feature type="region of interest" description="Disordered" evidence="8">
    <location>
        <begin position="1"/>
        <end position="28"/>
    </location>
</feature>
<dbReference type="InterPro" id="IPR003663">
    <property type="entry name" value="Sugar/inositol_transpt"/>
</dbReference>
<feature type="transmembrane region" description="Helical" evidence="9">
    <location>
        <begin position="153"/>
        <end position="174"/>
    </location>
</feature>
<keyword evidence="6 9" id="KW-0472">Membrane</keyword>
<feature type="transmembrane region" description="Helical" evidence="9">
    <location>
        <begin position="521"/>
        <end position="542"/>
    </location>
</feature>
<dbReference type="PROSITE" id="PS50850">
    <property type="entry name" value="MFS"/>
    <property type="match status" value="1"/>
</dbReference>
<dbReference type="PROSITE" id="PS00217">
    <property type="entry name" value="SUGAR_TRANSPORT_2"/>
    <property type="match status" value="1"/>
</dbReference>
<evidence type="ECO:0000256" key="4">
    <source>
        <dbReference type="ARBA" id="ARBA00022692"/>
    </source>
</evidence>
<feature type="transmembrane region" description="Helical" evidence="9">
    <location>
        <begin position="374"/>
        <end position="391"/>
    </location>
</feature>
<dbReference type="AlphaFoldDB" id="A0ABD1Y698"/>
<feature type="compositionally biased region" description="Basic and acidic residues" evidence="8">
    <location>
        <begin position="9"/>
        <end position="25"/>
    </location>
</feature>
<dbReference type="NCBIfam" id="TIGR00879">
    <property type="entry name" value="SP"/>
    <property type="match status" value="1"/>
</dbReference>
<dbReference type="SUPFAM" id="SSF103473">
    <property type="entry name" value="MFS general substrate transporter"/>
    <property type="match status" value="2"/>
</dbReference>
<feature type="transmembrane region" description="Helical" evidence="9">
    <location>
        <begin position="186"/>
        <end position="208"/>
    </location>
</feature>
<dbReference type="PANTHER" id="PTHR48020">
    <property type="entry name" value="PROTON MYO-INOSITOL COTRANSPORTER"/>
    <property type="match status" value="1"/>
</dbReference>
<evidence type="ECO:0000256" key="2">
    <source>
        <dbReference type="ARBA" id="ARBA00010992"/>
    </source>
</evidence>
<dbReference type="Proteomes" id="UP001605036">
    <property type="component" value="Unassembled WGS sequence"/>
</dbReference>
<comment type="subcellular location">
    <subcellularLocation>
        <location evidence="1">Membrane</location>
        <topology evidence="1">Multi-pass membrane protein</topology>
    </subcellularLocation>
</comment>
<feature type="transmembrane region" description="Helical" evidence="9">
    <location>
        <begin position="301"/>
        <end position="325"/>
    </location>
</feature>
<keyword evidence="5 9" id="KW-1133">Transmembrane helix</keyword>
<evidence type="ECO:0000256" key="6">
    <source>
        <dbReference type="ARBA" id="ARBA00023136"/>
    </source>
</evidence>
<comment type="caution">
    <text evidence="11">The sequence shown here is derived from an EMBL/GenBank/DDBJ whole genome shotgun (WGS) entry which is preliminary data.</text>
</comment>